<evidence type="ECO:0008006" key="8">
    <source>
        <dbReference type="Google" id="ProtNLM"/>
    </source>
</evidence>
<proteinExistence type="inferred from homology"/>
<dbReference type="Proteomes" id="UP001172684">
    <property type="component" value="Unassembled WGS sequence"/>
</dbReference>
<organism evidence="6 7">
    <name type="scientific">Coniosporium apollinis</name>
    <dbReference type="NCBI Taxonomy" id="61459"/>
    <lineage>
        <taxon>Eukaryota</taxon>
        <taxon>Fungi</taxon>
        <taxon>Dikarya</taxon>
        <taxon>Ascomycota</taxon>
        <taxon>Pezizomycotina</taxon>
        <taxon>Dothideomycetes</taxon>
        <taxon>Dothideomycetes incertae sedis</taxon>
        <taxon>Coniosporium</taxon>
    </lineage>
</organism>
<evidence type="ECO:0000256" key="2">
    <source>
        <dbReference type="ARBA" id="ARBA00006374"/>
    </source>
</evidence>
<gene>
    <name evidence="6" type="ORF">H2201_005462</name>
</gene>
<comment type="subcellular location">
    <subcellularLocation>
        <location evidence="1">Nucleus</location>
    </subcellularLocation>
</comment>
<comment type="caution">
    <text evidence="6">The sequence shown here is derived from an EMBL/GenBank/DDBJ whole genome shotgun (WGS) entry which is preliminary data.</text>
</comment>
<name>A0ABQ9NST4_9PEZI</name>
<evidence type="ECO:0000313" key="6">
    <source>
        <dbReference type="EMBL" id="KAJ9663741.1"/>
    </source>
</evidence>
<dbReference type="PANTHER" id="PTHR13026">
    <property type="entry name" value="NNP-1 PROTEIN NOVEL NUCLEAR PROTEIN 1 NOP52"/>
    <property type="match status" value="1"/>
</dbReference>
<feature type="region of interest" description="Disordered" evidence="5">
    <location>
        <begin position="213"/>
        <end position="256"/>
    </location>
</feature>
<evidence type="ECO:0000313" key="7">
    <source>
        <dbReference type="Proteomes" id="UP001172684"/>
    </source>
</evidence>
<evidence type="ECO:0000256" key="5">
    <source>
        <dbReference type="SAM" id="MobiDB-lite"/>
    </source>
</evidence>
<evidence type="ECO:0000256" key="3">
    <source>
        <dbReference type="ARBA" id="ARBA00022552"/>
    </source>
</evidence>
<dbReference type="PANTHER" id="PTHR13026:SF0">
    <property type="entry name" value="RIBOSOMAL RNA PROCESSING 1B"/>
    <property type="match status" value="1"/>
</dbReference>
<keyword evidence="4" id="KW-0539">Nucleus</keyword>
<dbReference type="EMBL" id="JAPDRL010000041">
    <property type="protein sequence ID" value="KAJ9663741.1"/>
    <property type="molecule type" value="Genomic_DNA"/>
</dbReference>
<keyword evidence="3" id="KW-0698">rRNA processing</keyword>
<feature type="compositionally biased region" description="Acidic residues" evidence="5">
    <location>
        <begin position="246"/>
        <end position="256"/>
    </location>
</feature>
<feature type="compositionally biased region" description="Basic and acidic residues" evidence="5">
    <location>
        <begin position="213"/>
        <end position="245"/>
    </location>
</feature>
<keyword evidence="7" id="KW-1185">Reference proteome</keyword>
<sequence length="256" mass="29834">MASPTQNSPFLKQLTSSDRRKRDQAVDSLRTYLSGRTTFEEIELLKLWKGLFYCMWMQDKPRNQQRLAIDLAGLVDIVTEDMFVPFLDAFWKTMAREWKGIDALRMDKFLFLIRQYLAASFRQLAKQQWKDTDRIEQYMDVLRATPLNARDHKIPNGLRYHVIDIYVDELDKVDADRDGHMPLEQLLRPLMALRKESPTKAVRTRVKEALEGDERLRDWNGKGDDKGVESERSNGPEAARDGAHEDGDEEWGGIDE</sequence>
<protein>
    <recommendedName>
        <fullName evidence="8">Ribosomal RNA-processing protein 1</fullName>
    </recommendedName>
</protein>
<comment type="similarity">
    <text evidence="2">Belongs to the RRP1 family.</text>
</comment>
<evidence type="ECO:0000256" key="4">
    <source>
        <dbReference type="ARBA" id="ARBA00023242"/>
    </source>
</evidence>
<evidence type="ECO:0000256" key="1">
    <source>
        <dbReference type="ARBA" id="ARBA00004123"/>
    </source>
</evidence>
<accession>A0ABQ9NST4</accession>
<dbReference type="Pfam" id="PF05997">
    <property type="entry name" value="Nop52"/>
    <property type="match status" value="1"/>
</dbReference>
<reference evidence="6" key="1">
    <citation type="submission" date="2022-10" db="EMBL/GenBank/DDBJ databases">
        <title>Culturing micro-colonial fungi from biological soil crusts in the Mojave desert and describing Neophaeococcomyces mojavensis, and introducing the new genera and species Taxawa tesnikishii.</title>
        <authorList>
            <person name="Kurbessoian T."/>
            <person name="Stajich J.E."/>
        </authorList>
    </citation>
    <scope>NUCLEOTIDE SEQUENCE</scope>
    <source>
        <strain evidence="6">TK_1</strain>
    </source>
</reference>
<dbReference type="InterPro" id="IPR010301">
    <property type="entry name" value="RRP1"/>
</dbReference>